<sequence length="308" mass="35963">MPYVCTVCNDGLPYDFVTCASKGCKLHFGPCSGIQEASWRKTDKTKWKCLACRKDKQTPPEDNKPVSGDELREFMNLINQKLKPIEQISEMNDTIKELKKSVDFMSEQYDGVVTRLEELEEQKNVQKTQLQNLQSMVEERDALISNLQERIRENEQYARNRNIEISGLEEVKGEDLKEIMKNIAQKIKVDYNEDDIDVIHRIPTKRSNEHPKVIAQFTTRRTRNQWLKCKKNALVASSEVTGGQAFSTVYLNTHLTPEWKHLLWAAKQYGRPKGYKIIWFQDNKINAKKDVTDRPVFIRSEKDFEKMK</sequence>
<feature type="coiled-coil region" evidence="1">
    <location>
        <begin position="88"/>
        <end position="150"/>
    </location>
</feature>
<dbReference type="InterPro" id="IPR057251">
    <property type="entry name" value="FP_C"/>
</dbReference>
<evidence type="ECO:0000313" key="3">
    <source>
        <dbReference type="EMBL" id="KAK3914725.1"/>
    </source>
</evidence>
<dbReference type="EMBL" id="JAHWGI010000390">
    <property type="protein sequence ID" value="KAK3914725.1"/>
    <property type="molecule type" value="Genomic_DNA"/>
</dbReference>
<gene>
    <name evidence="3" type="ORF">KUF71_024220</name>
</gene>
<protein>
    <submittedName>
        <fullName evidence="3">Sulfide:quinone oxidoreductase, mitochondrial</fullName>
    </submittedName>
</protein>
<reference evidence="3" key="1">
    <citation type="submission" date="2021-07" db="EMBL/GenBank/DDBJ databases">
        <authorList>
            <person name="Catto M.A."/>
            <person name="Jacobson A."/>
            <person name="Kennedy G."/>
            <person name="Labadie P."/>
            <person name="Hunt B.G."/>
            <person name="Srinivasan R."/>
        </authorList>
    </citation>
    <scope>NUCLEOTIDE SEQUENCE</scope>
    <source>
        <strain evidence="3">PL_HMW_Pooled</strain>
        <tissue evidence="3">Head</tissue>
    </source>
</reference>
<dbReference type="InterPro" id="IPR004244">
    <property type="entry name" value="Transposase_22"/>
</dbReference>
<organism evidence="3 4">
    <name type="scientific">Frankliniella fusca</name>
    <dbReference type="NCBI Taxonomy" id="407009"/>
    <lineage>
        <taxon>Eukaryota</taxon>
        <taxon>Metazoa</taxon>
        <taxon>Ecdysozoa</taxon>
        <taxon>Arthropoda</taxon>
        <taxon>Hexapoda</taxon>
        <taxon>Insecta</taxon>
        <taxon>Pterygota</taxon>
        <taxon>Neoptera</taxon>
        <taxon>Paraneoptera</taxon>
        <taxon>Thysanoptera</taxon>
        <taxon>Terebrantia</taxon>
        <taxon>Thripoidea</taxon>
        <taxon>Thripidae</taxon>
        <taxon>Frankliniella</taxon>
    </lineage>
</organism>
<accession>A0AAE1H4H1</accession>
<evidence type="ECO:0000313" key="4">
    <source>
        <dbReference type="Proteomes" id="UP001219518"/>
    </source>
</evidence>
<dbReference type="AlphaFoldDB" id="A0AAE1H4H1"/>
<dbReference type="PANTHER" id="PTHR11505">
    <property type="entry name" value="L1 TRANSPOSABLE ELEMENT-RELATED"/>
    <property type="match status" value="1"/>
</dbReference>
<proteinExistence type="predicted"/>
<dbReference type="Proteomes" id="UP001219518">
    <property type="component" value="Unassembled WGS sequence"/>
</dbReference>
<dbReference type="Pfam" id="PF25298">
    <property type="entry name" value="Baculo_FP_2nd"/>
    <property type="match status" value="1"/>
</dbReference>
<keyword evidence="1" id="KW-0175">Coiled coil</keyword>
<evidence type="ECO:0000256" key="1">
    <source>
        <dbReference type="SAM" id="Coils"/>
    </source>
</evidence>
<feature type="domain" description="FP protein C-terminal" evidence="2">
    <location>
        <begin position="256"/>
        <end position="308"/>
    </location>
</feature>
<comment type="caution">
    <text evidence="3">The sequence shown here is derived from an EMBL/GenBank/DDBJ whole genome shotgun (WGS) entry which is preliminary data.</text>
</comment>
<name>A0AAE1H4H1_9NEOP</name>
<reference evidence="3" key="2">
    <citation type="journal article" date="2023" name="BMC Genomics">
        <title>Pest status, molecular evolution, and epigenetic factors derived from the genome assembly of Frankliniella fusca, a thysanopteran phytovirus vector.</title>
        <authorList>
            <person name="Catto M.A."/>
            <person name="Labadie P.E."/>
            <person name="Jacobson A.L."/>
            <person name="Kennedy G.G."/>
            <person name="Srinivasan R."/>
            <person name="Hunt B.G."/>
        </authorList>
    </citation>
    <scope>NUCLEOTIDE SEQUENCE</scope>
    <source>
        <strain evidence="3">PL_HMW_Pooled</strain>
    </source>
</reference>
<keyword evidence="4" id="KW-1185">Reference proteome</keyword>
<evidence type="ECO:0000259" key="2">
    <source>
        <dbReference type="Pfam" id="PF25298"/>
    </source>
</evidence>